<dbReference type="Proteomes" id="UP000005365">
    <property type="component" value="Unassembled WGS sequence"/>
</dbReference>
<organism evidence="1 2">
    <name type="scientific">Neisseria sicca ATCC 29256</name>
    <dbReference type="NCBI Taxonomy" id="547045"/>
    <lineage>
        <taxon>Bacteria</taxon>
        <taxon>Pseudomonadati</taxon>
        <taxon>Pseudomonadota</taxon>
        <taxon>Betaproteobacteria</taxon>
        <taxon>Neisseriales</taxon>
        <taxon>Neisseriaceae</taxon>
        <taxon>Neisseria</taxon>
    </lineage>
</organism>
<proteinExistence type="predicted"/>
<protein>
    <submittedName>
        <fullName evidence="1">Uncharacterized protein</fullName>
    </submittedName>
</protein>
<gene>
    <name evidence="1" type="ORF">NEISICOT_00250</name>
</gene>
<accession>C6M171</accession>
<comment type="caution">
    <text evidence="1">The sequence shown here is derived from an EMBL/GenBank/DDBJ whole genome shotgun (WGS) entry which is preliminary data.</text>
</comment>
<evidence type="ECO:0000313" key="1">
    <source>
        <dbReference type="EMBL" id="EET46145.1"/>
    </source>
</evidence>
<keyword evidence="2" id="KW-1185">Reference proteome</keyword>
<reference evidence="1" key="1">
    <citation type="submission" date="2009-07" db="EMBL/GenBank/DDBJ databases">
        <authorList>
            <person name="Weinstock G."/>
            <person name="Sodergren E."/>
            <person name="Clifton S."/>
            <person name="Fulton L."/>
            <person name="Fulton B."/>
            <person name="Courtney L."/>
            <person name="Fronick C."/>
            <person name="Harrison M."/>
            <person name="Strong C."/>
            <person name="Farmer C."/>
            <person name="Delahaunty K."/>
            <person name="Markovic C."/>
            <person name="Hall O."/>
            <person name="Minx P."/>
            <person name="Tomlinson C."/>
            <person name="Mitreva M."/>
            <person name="Nelson J."/>
            <person name="Hou S."/>
            <person name="Wollam A."/>
            <person name="Pepin K.H."/>
            <person name="Johnson M."/>
            <person name="Bhonagiri V."/>
            <person name="Nash W.E."/>
            <person name="Warren W."/>
            <person name="Chinwalla A."/>
            <person name="Mardis E.R."/>
            <person name="Wilson R.K."/>
        </authorList>
    </citation>
    <scope>NUCLEOTIDE SEQUENCE [LARGE SCALE GENOMIC DNA]</scope>
    <source>
        <strain evidence="1">ATCC 29256</strain>
    </source>
</reference>
<evidence type="ECO:0000313" key="2">
    <source>
        <dbReference type="Proteomes" id="UP000005365"/>
    </source>
</evidence>
<dbReference type="EMBL" id="ACKO02000001">
    <property type="protein sequence ID" value="EET46145.1"/>
    <property type="molecule type" value="Genomic_DNA"/>
</dbReference>
<sequence>MPLRSPMSLPNRLHHNDDYGLAAACVTEIAPMGLNCPNC</sequence>
<dbReference type="AlphaFoldDB" id="C6M171"/>
<name>C6M171_NEISI</name>